<dbReference type="InterPro" id="IPR004184">
    <property type="entry name" value="PFL_dom"/>
</dbReference>
<feature type="modified residue" description="Glycine radical" evidence="3">
    <location>
        <position position="731"/>
    </location>
</feature>
<comment type="caution">
    <text evidence="6">The sequence shown here is derived from an EMBL/GenBank/DDBJ whole genome shotgun (WGS) entry which is preliminary data.</text>
</comment>
<dbReference type="SUPFAM" id="SSF51998">
    <property type="entry name" value="PFL-like glycyl radical enzymes"/>
    <property type="match status" value="1"/>
</dbReference>
<dbReference type="Gene3D" id="3.20.70.20">
    <property type="match status" value="1"/>
</dbReference>
<dbReference type="GO" id="GO:0016829">
    <property type="term" value="F:lyase activity"/>
    <property type="evidence" value="ECO:0007669"/>
    <property type="project" value="UniProtKB-KW"/>
</dbReference>
<dbReference type="GO" id="GO:0005829">
    <property type="term" value="C:cytosol"/>
    <property type="evidence" value="ECO:0007669"/>
    <property type="project" value="TreeGrafter"/>
</dbReference>
<dbReference type="AlphaFoldDB" id="A0AA42J090"/>
<dbReference type="RefSeq" id="WP_271011454.1">
    <property type="nucleotide sequence ID" value="NZ_JAQIFT010000021.1"/>
</dbReference>
<evidence type="ECO:0000256" key="3">
    <source>
        <dbReference type="PROSITE-ProRule" id="PRU00493"/>
    </source>
</evidence>
<organism evidence="6 7">
    <name type="scientific">Holtiella tumoricola</name>
    <dbReference type="NCBI Taxonomy" id="3018743"/>
    <lineage>
        <taxon>Bacteria</taxon>
        <taxon>Bacillati</taxon>
        <taxon>Bacillota</taxon>
        <taxon>Clostridia</taxon>
        <taxon>Lachnospirales</taxon>
        <taxon>Cellulosilyticaceae</taxon>
        <taxon>Holtiella</taxon>
    </lineage>
</organism>
<reference evidence="6" key="1">
    <citation type="journal article" date="2023" name="Int. J. Syst. Evol. Microbiol.">
        <title>&lt;i&gt;Holtiella tumoricola&lt;/i&gt; gen. nov. sp. nov., isolated from a human clinical sample.</title>
        <authorList>
            <person name="Allen-Vercoe E."/>
            <person name="Daigneault M.C."/>
            <person name="Vancuren S.J."/>
            <person name="Cochrane K."/>
            <person name="O'Neal L.L."/>
            <person name="Sankaranarayanan K."/>
            <person name="Lawson P.A."/>
        </authorList>
    </citation>
    <scope>NUCLEOTIDE SEQUENCE</scope>
    <source>
        <strain evidence="6">CC70A</strain>
    </source>
</reference>
<name>A0AA42J090_9FIRM</name>
<dbReference type="PROSITE" id="PS51554">
    <property type="entry name" value="PFL"/>
    <property type="match status" value="1"/>
</dbReference>
<sequence>MQKERLFEAELAFTKAYQKYQAAPKALREAACMEVQMPYTLGARKEGDYFGGRFKGNRIGFYPLVIGQGVADGFDKLCYCCDVKGSYAIVEQMKASNEYSEIEIQEALDAIRFWEQEETYHHIKEAFPKDWHQHLTEDTYMTAIGAVYPLYRIAGAHLDFKKLTQLGLQGLIDEVEKAKVSTKDEEALALYEGMIKVLKAMQQLAKSRAHLLKQELLQSDETEKERLTLIIHSLEHISEKQPHSFHQAMQLCLLYGICAGTTEIARMDDYLGTFYVNDLKKGILTKEEAKAYIINYFAIYEESFQRDTRCIIGGYGREDEEAADQLALAILEAIDGRQILYPQVSLRYYKGMNEAVYNKALDVLGKGNTFPILYNDDLNIASTMRAMDVPRKVAEQYAFFGCGEYMLANKSIGTPNTCLNMPKALELVLNEGVDPVSGKQIGLKMPPITETTTFEEIMDRYKAQIDFFTDYCGKVQELVYNKCGEQSNFLLLSILHDDCIKRGKGLFNGGLYHLGGTVETYGNITVSDSLTAIKKVVYEDQAFSMKDLVKMIQVNFEGYEKERQLLVAAPKYGNNSDLADEIAVEVHEHVCHSIRNQRFKTNLDSLLVVMINNNMNVLLGKRVGATPDGRKRGVYLSNGNAAYSGMDKEGITALMQSLVKLDTSIHAGANTNLKFSNALFNGEREKFKCLLETYLELGGQQGNISVVNQQDLQQALIEPEKYQNLMVRVGGFSARFITLDPETQQEILARTAY</sequence>
<dbReference type="InterPro" id="IPR001150">
    <property type="entry name" value="Gly_radical"/>
</dbReference>
<evidence type="ECO:0000313" key="7">
    <source>
        <dbReference type="Proteomes" id="UP001169242"/>
    </source>
</evidence>
<evidence type="ECO:0000259" key="5">
    <source>
        <dbReference type="PROSITE" id="PS51554"/>
    </source>
</evidence>
<feature type="domain" description="Glycine radical" evidence="4">
    <location>
        <begin position="638"/>
        <end position="753"/>
    </location>
</feature>
<dbReference type="PANTHER" id="PTHR43641">
    <property type="entry name" value="FORMATE ACETYLTRANSFERASE 3-RELATED"/>
    <property type="match status" value="1"/>
</dbReference>
<protein>
    <recommendedName>
        <fullName evidence="8">Formate C-acetyltransferase</fullName>
    </recommendedName>
</protein>
<dbReference type="InterPro" id="IPR051215">
    <property type="entry name" value="GRE"/>
</dbReference>
<keyword evidence="1 3" id="KW-0556">Organic radical</keyword>
<dbReference type="Pfam" id="PF02901">
    <property type="entry name" value="PFL-like"/>
    <property type="match status" value="1"/>
</dbReference>
<keyword evidence="7" id="KW-1185">Reference proteome</keyword>
<dbReference type="PROSITE" id="PS51149">
    <property type="entry name" value="GLY_RADICAL_2"/>
    <property type="match status" value="1"/>
</dbReference>
<evidence type="ECO:0000256" key="2">
    <source>
        <dbReference type="ARBA" id="ARBA00023239"/>
    </source>
</evidence>
<dbReference type="Proteomes" id="UP001169242">
    <property type="component" value="Unassembled WGS sequence"/>
</dbReference>
<evidence type="ECO:0008006" key="8">
    <source>
        <dbReference type="Google" id="ProtNLM"/>
    </source>
</evidence>
<gene>
    <name evidence="6" type="ORF">PBV87_05645</name>
</gene>
<dbReference type="EMBL" id="JAQIFT010000021">
    <property type="protein sequence ID" value="MDA3730981.1"/>
    <property type="molecule type" value="Genomic_DNA"/>
</dbReference>
<accession>A0AA42J090</accession>
<feature type="domain" description="PFL" evidence="5">
    <location>
        <begin position="1"/>
        <end position="631"/>
    </location>
</feature>
<dbReference type="Pfam" id="PF01228">
    <property type="entry name" value="Gly_radical"/>
    <property type="match status" value="1"/>
</dbReference>
<evidence type="ECO:0000259" key="4">
    <source>
        <dbReference type="PROSITE" id="PS51149"/>
    </source>
</evidence>
<dbReference type="PANTHER" id="PTHR43641:SF2">
    <property type="entry name" value="DEHYDRATASE YBIW-RELATED"/>
    <property type="match status" value="1"/>
</dbReference>
<proteinExistence type="predicted"/>
<evidence type="ECO:0000313" key="6">
    <source>
        <dbReference type="EMBL" id="MDA3730981.1"/>
    </source>
</evidence>
<keyword evidence="2" id="KW-0456">Lyase</keyword>
<evidence type="ECO:0000256" key="1">
    <source>
        <dbReference type="ARBA" id="ARBA00022818"/>
    </source>
</evidence>